<proteinExistence type="predicted"/>
<keyword evidence="3" id="KW-1185">Reference proteome</keyword>
<reference evidence="2" key="1">
    <citation type="journal article" date="2020" name="Stud. Mycol.">
        <title>101 Dothideomycetes genomes: a test case for predicting lifestyles and emergence of pathogens.</title>
        <authorList>
            <person name="Haridas S."/>
            <person name="Albert R."/>
            <person name="Binder M."/>
            <person name="Bloem J."/>
            <person name="Labutti K."/>
            <person name="Salamov A."/>
            <person name="Andreopoulos B."/>
            <person name="Baker S."/>
            <person name="Barry K."/>
            <person name="Bills G."/>
            <person name="Bluhm B."/>
            <person name="Cannon C."/>
            <person name="Castanera R."/>
            <person name="Culley D."/>
            <person name="Daum C."/>
            <person name="Ezra D."/>
            <person name="Gonzalez J."/>
            <person name="Henrissat B."/>
            <person name="Kuo A."/>
            <person name="Liang C."/>
            <person name="Lipzen A."/>
            <person name="Lutzoni F."/>
            <person name="Magnuson J."/>
            <person name="Mondo S."/>
            <person name="Nolan M."/>
            <person name="Ohm R."/>
            <person name="Pangilinan J."/>
            <person name="Park H.-J."/>
            <person name="Ramirez L."/>
            <person name="Alfaro M."/>
            <person name="Sun H."/>
            <person name="Tritt A."/>
            <person name="Yoshinaga Y."/>
            <person name="Zwiers L.-H."/>
            <person name="Turgeon B."/>
            <person name="Goodwin S."/>
            <person name="Spatafora J."/>
            <person name="Crous P."/>
            <person name="Grigoriev I."/>
        </authorList>
    </citation>
    <scope>NUCLEOTIDE SEQUENCE</scope>
    <source>
        <strain evidence="2">CBS 121167</strain>
    </source>
</reference>
<name>A0A6A6B3H3_9PEZI</name>
<keyword evidence="1" id="KW-1133">Transmembrane helix</keyword>
<dbReference type="AlphaFoldDB" id="A0A6A6B3H3"/>
<keyword evidence="1" id="KW-0472">Membrane</keyword>
<gene>
    <name evidence="2" type="ORF">K452DRAFT_98156</name>
</gene>
<feature type="transmembrane region" description="Helical" evidence="1">
    <location>
        <begin position="12"/>
        <end position="31"/>
    </location>
</feature>
<dbReference type="Proteomes" id="UP000799438">
    <property type="component" value="Unassembled WGS sequence"/>
</dbReference>
<evidence type="ECO:0000256" key="1">
    <source>
        <dbReference type="SAM" id="Phobius"/>
    </source>
</evidence>
<dbReference type="RefSeq" id="XP_033393479.1">
    <property type="nucleotide sequence ID" value="XM_033547392.1"/>
</dbReference>
<sequence>MLGFEMLDYQAIFLYVLLAIFTFFFQCFNIIPPPATFFMRAMTASQYLYTKAYHSSEVDLDIVYWISTKG</sequence>
<accession>A0A6A6B3H3</accession>
<evidence type="ECO:0000313" key="3">
    <source>
        <dbReference type="Proteomes" id="UP000799438"/>
    </source>
</evidence>
<evidence type="ECO:0000313" key="2">
    <source>
        <dbReference type="EMBL" id="KAF2137764.1"/>
    </source>
</evidence>
<dbReference type="GeneID" id="54304899"/>
<protein>
    <submittedName>
        <fullName evidence="2">Uncharacterized protein</fullName>
    </submittedName>
</protein>
<dbReference type="EMBL" id="ML995500">
    <property type="protein sequence ID" value="KAF2137764.1"/>
    <property type="molecule type" value="Genomic_DNA"/>
</dbReference>
<organism evidence="2 3">
    <name type="scientific">Aplosporella prunicola CBS 121167</name>
    <dbReference type="NCBI Taxonomy" id="1176127"/>
    <lineage>
        <taxon>Eukaryota</taxon>
        <taxon>Fungi</taxon>
        <taxon>Dikarya</taxon>
        <taxon>Ascomycota</taxon>
        <taxon>Pezizomycotina</taxon>
        <taxon>Dothideomycetes</taxon>
        <taxon>Dothideomycetes incertae sedis</taxon>
        <taxon>Botryosphaeriales</taxon>
        <taxon>Aplosporellaceae</taxon>
        <taxon>Aplosporella</taxon>
    </lineage>
</organism>
<keyword evidence="1" id="KW-0812">Transmembrane</keyword>